<dbReference type="OMA" id="SRQWTMS"/>
<name>V4U7S2_CITCL</name>
<dbReference type="Proteomes" id="UP000030687">
    <property type="component" value="Unassembled WGS sequence"/>
</dbReference>
<evidence type="ECO:0000259" key="2">
    <source>
        <dbReference type="Pfam" id="PF11721"/>
    </source>
</evidence>
<dbReference type="Pfam" id="PF04646">
    <property type="entry name" value="DUF604"/>
    <property type="match status" value="1"/>
</dbReference>
<evidence type="ECO:0000256" key="1">
    <source>
        <dbReference type="SAM" id="Phobius"/>
    </source>
</evidence>
<dbReference type="eggNOG" id="KOG2246">
    <property type="taxonomic scope" value="Eukaryota"/>
</dbReference>
<dbReference type="Gene3D" id="3.90.550.50">
    <property type="match status" value="1"/>
</dbReference>
<feature type="transmembrane region" description="Helical" evidence="1">
    <location>
        <begin position="675"/>
        <end position="694"/>
    </location>
</feature>
<evidence type="ECO:0000313" key="4">
    <source>
        <dbReference type="Proteomes" id="UP000030687"/>
    </source>
</evidence>
<sequence length="726" mass="82070">MLIHTPNHEPVIRIHRQHSRNKVLVPTHVPSSDDTEDKTSLKHVVFGIGASSSTWEHRRNYIRTWWRPNVTRGHVWLDKPVKNSSIDHLLPPIKVSGDTSKFQYKNPIGTRDAIRISRIVSESFRLGLKDVRWFVMGDDDTVFFLDNLARVLSKYDHNEYYYIGYPSESHLQNLAFYYGMGFGGGGFAISYALAKALEKIQDECLHRNPSLYGSDERIFACMMELGVPLTKHPGFHQLDIYGDLSGILMAHPVAPILSLHHLDLIEPVFPKMDRVKAVKRLMVPMKLDSAGLIQQSICYCKTRSWTVSVSWGYAVQIYRGIIAAKEMSVPARTFIDWNFGDEDVYFSFNTRPVSTNPCQKPFVYYLSNALFNLNLNRTASEYIRHQESNSDCDWKIADPSRIKRIEVYKKPDPHLWDKLVITFLPTMKSKFAFVNAIEVISAPKDLILDTAKFVTGDKIDNFDALSKQALEVMYRVNVGGPKVTPFNDTLWRTWLPDDEFLKSSEGSKRVYSTGRIWYQSGGASREIGPDNVYNTARVIAATNASIPNLNMTWEFPVIEGYKYLVRLHFCDIASISLGLLFFNVYVNGNLAYKDLDLSIVAGYSLASPFYADFVVDSYHSGVLSVSVGPSDKSLGYAVDGILNAVEIMKMNKSMGILDGELCAGLILKTWPRGNVGILVPLIAAVCVMLSLSVFKHRTFWFKNSVAWSKLPMDVSETTSKVGNQHT</sequence>
<dbReference type="STRING" id="85681.V4U7S2"/>
<dbReference type="InterPro" id="IPR021720">
    <property type="entry name" value="Malectin_dom"/>
</dbReference>
<dbReference type="InParanoid" id="V4U7S2"/>
<feature type="domain" description="Malectin" evidence="2">
    <location>
        <begin position="473"/>
        <end position="607"/>
    </location>
</feature>
<gene>
    <name evidence="3" type="ORF">CICLE_v10019040mg</name>
</gene>
<dbReference type="FunFam" id="2.60.120.430:FF:000001">
    <property type="entry name" value="Receptor-like protein kinase FERONIA"/>
    <property type="match status" value="1"/>
</dbReference>
<keyword evidence="4" id="KW-1185">Reference proteome</keyword>
<evidence type="ECO:0000313" key="3">
    <source>
        <dbReference type="EMBL" id="ESR58221.1"/>
    </source>
</evidence>
<dbReference type="InterPro" id="IPR006740">
    <property type="entry name" value="DUF604"/>
</dbReference>
<accession>V4U7S2</accession>
<dbReference type="FunFam" id="3.90.550.50:FF:000006">
    <property type="entry name" value="Fringe-related protein-like"/>
    <property type="match status" value="1"/>
</dbReference>
<protein>
    <recommendedName>
        <fullName evidence="2">Malectin domain-containing protein</fullName>
    </recommendedName>
</protein>
<keyword evidence="1" id="KW-1133">Transmembrane helix</keyword>
<dbReference type="Gene3D" id="2.60.120.430">
    <property type="entry name" value="Galactose-binding lectin"/>
    <property type="match status" value="1"/>
</dbReference>
<dbReference type="PANTHER" id="PTHR10811">
    <property type="entry name" value="FRINGE-RELATED"/>
    <property type="match status" value="1"/>
</dbReference>
<dbReference type="Pfam" id="PF11721">
    <property type="entry name" value="Malectin"/>
    <property type="match status" value="1"/>
</dbReference>
<keyword evidence="1" id="KW-0812">Transmembrane</keyword>
<dbReference type="GO" id="GO:0016020">
    <property type="term" value="C:membrane"/>
    <property type="evidence" value="ECO:0007669"/>
    <property type="project" value="UniProtKB-SubCell"/>
</dbReference>
<dbReference type="KEGG" id="cic:CICLE_v10019040mg"/>
<keyword evidence="1" id="KW-0472">Membrane</keyword>
<organism evidence="3 4">
    <name type="scientific">Citrus clementina</name>
    <name type="common">Clementine</name>
    <name type="synonym">Citrus deliciosa x Citrus sinensis</name>
    <dbReference type="NCBI Taxonomy" id="85681"/>
    <lineage>
        <taxon>Eukaryota</taxon>
        <taxon>Viridiplantae</taxon>
        <taxon>Streptophyta</taxon>
        <taxon>Embryophyta</taxon>
        <taxon>Tracheophyta</taxon>
        <taxon>Spermatophyta</taxon>
        <taxon>Magnoliopsida</taxon>
        <taxon>eudicotyledons</taxon>
        <taxon>Gunneridae</taxon>
        <taxon>Pentapetalae</taxon>
        <taxon>rosids</taxon>
        <taxon>malvids</taxon>
        <taxon>Sapindales</taxon>
        <taxon>Rutaceae</taxon>
        <taxon>Aurantioideae</taxon>
        <taxon>Citrus</taxon>
    </lineage>
</organism>
<reference evidence="3 4" key="1">
    <citation type="submission" date="2013-10" db="EMBL/GenBank/DDBJ databases">
        <authorList>
            <consortium name="International Citrus Genome Consortium"/>
            <person name="Jenkins J."/>
            <person name="Schmutz J."/>
            <person name="Prochnik S."/>
            <person name="Rokhsar D."/>
            <person name="Gmitter F."/>
            <person name="Ollitrault P."/>
            <person name="Machado M."/>
            <person name="Talon M."/>
            <person name="Wincker P."/>
            <person name="Jaillon O."/>
            <person name="Morgante M."/>
        </authorList>
    </citation>
    <scope>NUCLEOTIDE SEQUENCE</scope>
    <source>
        <strain evidence="4">cv. Clemenules</strain>
    </source>
</reference>
<proteinExistence type="predicted"/>
<dbReference type="EMBL" id="KI536661">
    <property type="protein sequence ID" value="ESR58221.1"/>
    <property type="molecule type" value="Genomic_DNA"/>
</dbReference>
<dbReference type="AlphaFoldDB" id="V4U7S2"/>
<dbReference type="Gramene" id="ESR58221">
    <property type="protein sequence ID" value="ESR58221"/>
    <property type="gene ID" value="CICLE_v10019040mg"/>
</dbReference>